<evidence type="ECO:0000313" key="2">
    <source>
        <dbReference type="Proteomes" id="UP001056120"/>
    </source>
</evidence>
<evidence type="ECO:0000313" key="1">
    <source>
        <dbReference type="EMBL" id="KAI3741231.1"/>
    </source>
</evidence>
<name>A0ACB9D415_9ASTR</name>
<gene>
    <name evidence="1" type="ORF">L1987_58901</name>
</gene>
<sequence>MFDTHDSFANTSSSKGLTIEELDSDDEGELGEEGENSEKGPLIEHPDDEEEVKMDVQFSGDLNRIEKTKSQTQSVRHSLKKVTYGGINGTYYTATTTRRSGGDGVVIEDSKEADKTTRQATHRISKGMHDKGHSVTRKLGTDGKVDTVQTLHNLNEDELAGFEQEWKGNADSHIPGWNEEFNLFERAGYGSLRPFGLAIEGSGRASNDNGSSGGRPKKVVTINID</sequence>
<organism evidence="1 2">
    <name type="scientific">Smallanthus sonchifolius</name>
    <dbReference type="NCBI Taxonomy" id="185202"/>
    <lineage>
        <taxon>Eukaryota</taxon>
        <taxon>Viridiplantae</taxon>
        <taxon>Streptophyta</taxon>
        <taxon>Embryophyta</taxon>
        <taxon>Tracheophyta</taxon>
        <taxon>Spermatophyta</taxon>
        <taxon>Magnoliopsida</taxon>
        <taxon>eudicotyledons</taxon>
        <taxon>Gunneridae</taxon>
        <taxon>Pentapetalae</taxon>
        <taxon>asterids</taxon>
        <taxon>campanulids</taxon>
        <taxon>Asterales</taxon>
        <taxon>Asteraceae</taxon>
        <taxon>Asteroideae</taxon>
        <taxon>Heliantheae alliance</taxon>
        <taxon>Millerieae</taxon>
        <taxon>Smallanthus</taxon>
    </lineage>
</organism>
<reference evidence="1 2" key="2">
    <citation type="journal article" date="2022" name="Mol. Ecol. Resour.">
        <title>The genomes of chicory, endive, great burdock and yacon provide insights into Asteraceae paleo-polyploidization history and plant inulin production.</title>
        <authorList>
            <person name="Fan W."/>
            <person name="Wang S."/>
            <person name="Wang H."/>
            <person name="Wang A."/>
            <person name="Jiang F."/>
            <person name="Liu H."/>
            <person name="Zhao H."/>
            <person name="Xu D."/>
            <person name="Zhang Y."/>
        </authorList>
    </citation>
    <scope>NUCLEOTIDE SEQUENCE [LARGE SCALE GENOMIC DNA]</scope>
    <source>
        <strain evidence="2">cv. Yunnan</strain>
        <tissue evidence="1">Leaves</tissue>
    </source>
</reference>
<protein>
    <submittedName>
        <fullName evidence="1">Uncharacterized protein</fullName>
    </submittedName>
</protein>
<proteinExistence type="predicted"/>
<accession>A0ACB9D415</accession>
<keyword evidence="2" id="KW-1185">Reference proteome</keyword>
<dbReference type="EMBL" id="CM042037">
    <property type="protein sequence ID" value="KAI3741231.1"/>
    <property type="molecule type" value="Genomic_DNA"/>
</dbReference>
<comment type="caution">
    <text evidence="1">The sequence shown here is derived from an EMBL/GenBank/DDBJ whole genome shotgun (WGS) entry which is preliminary data.</text>
</comment>
<dbReference type="Proteomes" id="UP001056120">
    <property type="component" value="Linkage Group LG20"/>
</dbReference>
<reference evidence="2" key="1">
    <citation type="journal article" date="2022" name="Mol. Ecol. Resour.">
        <title>The genomes of chicory, endive, great burdock and yacon provide insights into Asteraceae palaeo-polyploidization history and plant inulin production.</title>
        <authorList>
            <person name="Fan W."/>
            <person name="Wang S."/>
            <person name="Wang H."/>
            <person name="Wang A."/>
            <person name="Jiang F."/>
            <person name="Liu H."/>
            <person name="Zhao H."/>
            <person name="Xu D."/>
            <person name="Zhang Y."/>
        </authorList>
    </citation>
    <scope>NUCLEOTIDE SEQUENCE [LARGE SCALE GENOMIC DNA]</scope>
    <source>
        <strain evidence="2">cv. Yunnan</strain>
    </source>
</reference>